<dbReference type="EMBL" id="CAJOBC010005013">
    <property type="protein sequence ID" value="CAF3848542.1"/>
    <property type="molecule type" value="Genomic_DNA"/>
</dbReference>
<evidence type="ECO:0000256" key="2">
    <source>
        <dbReference type="ARBA" id="ARBA00022771"/>
    </source>
</evidence>
<dbReference type="PROSITE" id="PS50089">
    <property type="entry name" value="ZF_RING_2"/>
    <property type="match status" value="1"/>
</dbReference>
<proteinExistence type="predicted"/>
<evidence type="ECO:0000313" key="10">
    <source>
        <dbReference type="EMBL" id="CAF3848542.1"/>
    </source>
</evidence>
<organism evidence="8 11">
    <name type="scientific">Didymodactylos carnosus</name>
    <dbReference type="NCBI Taxonomy" id="1234261"/>
    <lineage>
        <taxon>Eukaryota</taxon>
        <taxon>Metazoa</taxon>
        <taxon>Spiralia</taxon>
        <taxon>Gnathifera</taxon>
        <taxon>Rotifera</taxon>
        <taxon>Eurotatoria</taxon>
        <taxon>Bdelloidea</taxon>
        <taxon>Philodinida</taxon>
        <taxon>Philodinidae</taxon>
        <taxon>Didymodactylos</taxon>
    </lineage>
</organism>
<dbReference type="CDD" id="cd16454">
    <property type="entry name" value="RING-H2_PA-TM-RING"/>
    <property type="match status" value="1"/>
</dbReference>
<feature type="region of interest" description="Disordered" evidence="5">
    <location>
        <begin position="95"/>
        <end position="129"/>
    </location>
</feature>
<dbReference type="EMBL" id="CAJNOK010000078">
    <property type="protein sequence ID" value="CAF0727577.1"/>
    <property type="molecule type" value="Genomic_DNA"/>
</dbReference>
<evidence type="ECO:0000256" key="1">
    <source>
        <dbReference type="ARBA" id="ARBA00022723"/>
    </source>
</evidence>
<dbReference type="Pfam" id="PF13639">
    <property type="entry name" value="zf-RING_2"/>
    <property type="match status" value="1"/>
</dbReference>
<gene>
    <name evidence="8" type="ORF">GPM918_LOCUS17852</name>
    <name evidence="7" type="ORF">OVA965_LOCUS554</name>
    <name evidence="10" type="ORF">SRO942_LOCUS17849</name>
    <name evidence="9" type="ORF">TMI583_LOCUS554</name>
</gene>
<keyword evidence="1" id="KW-0479">Metal-binding</keyword>
<protein>
    <recommendedName>
        <fullName evidence="6">RING-type domain-containing protein</fullName>
    </recommendedName>
</protein>
<dbReference type="GO" id="GO:0008270">
    <property type="term" value="F:zinc ion binding"/>
    <property type="evidence" value="ECO:0007669"/>
    <property type="project" value="UniProtKB-KW"/>
</dbReference>
<dbReference type="SUPFAM" id="SSF57850">
    <property type="entry name" value="RING/U-box"/>
    <property type="match status" value="1"/>
</dbReference>
<dbReference type="InterPro" id="IPR001841">
    <property type="entry name" value="Znf_RING"/>
</dbReference>
<dbReference type="Proteomes" id="UP000682733">
    <property type="component" value="Unassembled WGS sequence"/>
</dbReference>
<evidence type="ECO:0000259" key="6">
    <source>
        <dbReference type="PROSITE" id="PS50089"/>
    </source>
</evidence>
<keyword evidence="11" id="KW-1185">Reference proteome</keyword>
<evidence type="ECO:0000256" key="4">
    <source>
        <dbReference type="PROSITE-ProRule" id="PRU00175"/>
    </source>
</evidence>
<keyword evidence="2 4" id="KW-0863">Zinc-finger</keyword>
<feature type="region of interest" description="Disordered" evidence="5">
    <location>
        <begin position="39"/>
        <end position="61"/>
    </location>
</feature>
<evidence type="ECO:0000313" key="11">
    <source>
        <dbReference type="Proteomes" id="UP000663829"/>
    </source>
</evidence>
<evidence type="ECO:0000256" key="5">
    <source>
        <dbReference type="SAM" id="MobiDB-lite"/>
    </source>
</evidence>
<dbReference type="SMART" id="SM00184">
    <property type="entry name" value="RING"/>
    <property type="match status" value="1"/>
</dbReference>
<feature type="domain" description="RING-type" evidence="6">
    <location>
        <begin position="263"/>
        <end position="305"/>
    </location>
</feature>
<feature type="compositionally biased region" description="Basic and acidic residues" evidence="5">
    <location>
        <begin position="503"/>
        <end position="512"/>
    </location>
</feature>
<dbReference type="Proteomes" id="UP000677228">
    <property type="component" value="Unassembled WGS sequence"/>
</dbReference>
<evidence type="ECO:0000313" key="9">
    <source>
        <dbReference type="EMBL" id="CAF3501779.1"/>
    </source>
</evidence>
<dbReference type="AlphaFoldDB" id="A0A814MS21"/>
<feature type="region of interest" description="Disordered" evidence="5">
    <location>
        <begin position="483"/>
        <end position="520"/>
    </location>
</feature>
<dbReference type="Proteomes" id="UP000663829">
    <property type="component" value="Unassembled WGS sequence"/>
</dbReference>
<dbReference type="InterPro" id="IPR013083">
    <property type="entry name" value="Znf_RING/FYVE/PHD"/>
</dbReference>
<comment type="caution">
    <text evidence="8">The sequence shown here is derived from an EMBL/GenBank/DDBJ whole genome shotgun (WGS) entry which is preliminary data.</text>
</comment>
<reference evidence="8" key="1">
    <citation type="submission" date="2021-02" db="EMBL/GenBank/DDBJ databases">
        <authorList>
            <person name="Nowell W R."/>
        </authorList>
    </citation>
    <scope>NUCLEOTIDE SEQUENCE</scope>
</reference>
<dbReference type="PANTHER" id="PTHR14155:SF610">
    <property type="entry name" value="OS01G0755700 PROTEIN"/>
    <property type="match status" value="1"/>
</dbReference>
<feature type="compositionally biased region" description="Polar residues" evidence="5">
    <location>
        <begin position="483"/>
        <end position="495"/>
    </location>
</feature>
<accession>A0A814MS21</accession>
<dbReference type="InterPro" id="IPR053238">
    <property type="entry name" value="RING-H2_zinc_finger"/>
</dbReference>
<dbReference type="EMBL" id="CAJNOQ010005013">
    <property type="protein sequence ID" value="CAF1082747.1"/>
    <property type="molecule type" value="Genomic_DNA"/>
</dbReference>
<keyword evidence="3" id="KW-0862">Zinc</keyword>
<dbReference type="Gene3D" id="3.30.40.10">
    <property type="entry name" value="Zinc/RING finger domain, C3HC4 (zinc finger)"/>
    <property type="match status" value="1"/>
</dbReference>
<dbReference type="Proteomes" id="UP000681722">
    <property type="component" value="Unassembled WGS sequence"/>
</dbReference>
<evidence type="ECO:0000256" key="3">
    <source>
        <dbReference type="ARBA" id="ARBA00022833"/>
    </source>
</evidence>
<feature type="compositionally biased region" description="Low complexity" evidence="5">
    <location>
        <begin position="97"/>
        <end position="123"/>
    </location>
</feature>
<evidence type="ECO:0000313" key="7">
    <source>
        <dbReference type="EMBL" id="CAF0727577.1"/>
    </source>
</evidence>
<dbReference type="PANTHER" id="PTHR14155">
    <property type="entry name" value="RING FINGER DOMAIN-CONTAINING"/>
    <property type="match status" value="1"/>
</dbReference>
<evidence type="ECO:0000313" key="8">
    <source>
        <dbReference type="EMBL" id="CAF1082747.1"/>
    </source>
</evidence>
<dbReference type="OrthoDB" id="8062037at2759"/>
<sequence>MAGPRHTAYFCPNCGMNSSTIGNCQHCRSQFVEEIDMTTTRQRDNTDSTDDNMQFQPQEHPSRLPALPQEFDFQSFANQILPLLFSSQTQNFTTLEQQQQQGIHQRSQGRGSSRITRSTSRQTANAEHARTVVAEQQQGLNRFLPLMNILAQAFSNDNNQLNNGVHMRPDDTIRMNGMNAPIYMPVPSNPSFVSRSLLPGQNVQTIEIPLRILFFDDNNRNLTQMLTQLFQEEVGVPPNSQRNINQLPDYKITDDLVKQKASCAICLDEFDTSSVCKQIQICRHIFHTTCLTEWLLRHGNCPVCRTTTSPNPHSAQQERLTQTYDHRHHHRKLYFIIRFFYDSHYISDPAQRNLLMLTQTSDENLPYMQEIILEPFQALHSNIIPPNESSTPQTLEAVPNKMIIPQVNNRFLRNIMAANQRRPSSPQSVLPDPLYGVNGQPVYLPVFNRLPYFNSHIHADASVFVRTPIANENIIVTPPQVPLSSSTITTENPFSPGSIPLEGSEHQQHDEQANISLSSQETLSYYLPRSNDFGS</sequence>
<dbReference type="EMBL" id="CAJOBA010000078">
    <property type="protein sequence ID" value="CAF3501779.1"/>
    <property type="molecule type" value="Genomic_DNA"/>
</dbReference>
<name>A0A814MS21_9BILA</name>